<dbReference type="SUPFAM" id="SSF57196">
    <property type="entry name" value="EGF/Laminin"/>
    <property type="match status" value="1"/>
</dbReference>
<evidence type="ECO:0000259" key="4">
    <source>
        <dbReference type="PROSITE" id="PS50026"/>
    </source>
</evidence>
<name>R7VD21_CAPTE</name>
<reference evidence="5 7" key="2">
    <citation type="journal article" date="2013" name="Nature">
        <title>Insights into bilaterian evolution from three spiralian genomes.</title>
        <authorList>
            <person name="Simakov O."/>
            <person name="Marletaz F."/>
            <person name="Cho S.J."/>
            <person name="Edsinger-Gonzales E."/>
            <person name="Havlak P."/>
            <person name="Hellsten U."/>
            <person name="Kuo D.H."/>
            <person name="Larsson T."/>
            <person name="Lv J."/>
            <person name="Arendt D."/>
            <person name="Savage R."/>
            <person name="Osoegawa K."/>
            <person name="de Jong P."/>
            <person name="Grimwood J."/>
            <person name="Chapman J.A."/>
            <person name="Shapiro H."/>
            <person name="Aerts A."/>
            <person name="Otillar R.P."/>
            <person name="Terry A.Y."/>
            <person name="Boore J.L."/>
            <person name="Grigoriev I.V."/>
            <person name="Lindberg D.R."/>
            <person name="Seaver E.C."/>
            <person name="Weisblat D.A."/>
            <person name="Putnam N.H."/>
            <person name="Rokhsar D.S."/>
        </authorList>
    </citation>
    <scope>NUCLEOTIDE SEQUENCE</scope>
    <source>
        <strain evidence="5 7">I ESC-2004</strain>
    </source>
</reference>
<accession>R7VD21</accession>
<evidence type="ECO:0000313" key="5">
    <source>
        <dbReference type="EMBL" id="ELU16713.1"/>
    </source>
</evidence>
<keyword evidence="2" id="KW-0472">Membrane</keyword>
<feature type="chain" id="PRO_5008788903" description="EGF-like domain-containing protein" evidence="3">
    <location>
        <begin position="25"/>
        <end position="229"/>
    </location>
</feature>
<dbReference type="EMBL" id="AMQN01004237">
    <property type="status" value="NOT_ANNOTATED_CDS"/>
    <property type="molecule type" value="Genomic_DNA"/>
</dbReference>
<comment type="caution">
    <text evidence="1">Lacks conserved residue(s) required for the propagation of feature annotation.</text>
</comment>
<feature type="disulfide bond" evidence="1">
    <location>
        <begin position="43"/>
        <end position="53"/>
    </location>
</feature>
<keyword evidence="1" id="KW-0245">EGF-like domain</keyword>
<dbReference type="Gene3D" id="2.10.25.10">
    <property type="entry name" value="Laminin"/>
    <property type="match status" value="1"/>
</dbReference>
<keyword evidence="3" id="KW-0732">Signal</keyword>
<reference evidence="6" key="3">
    <citation type="submission" date="2015-06" db="UniProtKB">
        <authorList>
            <consortium name="EnsemblMetazoa"/>
        </authorList>
    </citation>
    <scope>IDENTIFICATION</scope>
</reference>
<dbReference type="EnsemblMetazoa" id="CapteT199176">
    <property type="protein sequence ID" value="CapteP199176"/>
    <property type="gene ID" value="CapteG199176"/>
</dbReference>
<dbReference type="HOGENOM" id="CLU_1210771_0_0_1"/>
<feature type="disulfide bond" evidence="1">
    <location>
        <begin position="64"/>
        <end position="73"/>
    </location>
</feature>
<evidence type="ECO:0000256" key="1">
    <source>
        <dbReference type="PROSITE-ProRule" id="PRU00076"/>
    </source>
</evidence>
<feature type="transmembrane region" description="Helical" evidence="2">
    <location>
        <begin position="180"/>
        <end position="199"/>
    </location>
</feature>
<evidence type="ECO:0000256" key="2">
    <source>
        <dbReference type="SAM" id="Phobius"/>
    </source>
</evidence>
<dbReference type="AlphaFoldDB" id="R7VD21"/>
<dbReference type="EMBL" id="KB292985">
    <property type="protein sequence ID" value="ELU16713.1"/>
    <property type="molecule type" value="Genomic_DNA"/>
</dbReference>
<feature type="domain" description="EGF-like" evidence="4">
    <location>
        <begin position="39"/>
        <end position="74"/>
    </location>
</feature>
<evidence type="ECO:0000313" key="6">
    <source>
        <dbReference type="EnsemblMetazoa" id="CapteP199176"/>
    </source>
</evidence>
<gene>
    <name evidence="5" type="ORF">CAPTEDRAFT_199176</name>
</gene>
<keyword evidence="7" id="KW-1185">Reference proteome</keyword>
<dbReference type="PROSITE" id="PS50026">
    <property type="entry name" value="EGF_3"/>
    <property type="match status" value="1"/>
</dbReference>
<reference evidence="7" key="1">
    <citation type="submission" date="2012-12" db="EMBL/GenBank/DDBJ databases">
        <authorList>
            <person name="Hellsten U."/>
            <person name="Grimwood J."/>
            <person name="Chapman J.A."/>
            <person name="Shapiro H."/>
            <person name="Aerts A."/>
            <person name="Otillar R.P."/>
            <person name="Terry A.Y."/>
            <person name="Boore J.L."/>
            <person name="Simakov O."/>
            <person name="Marletaz F."/>
            <person name="Cho S.-J."/>
            <person name="Edsinger-Gonzales E."/>
            <person name="Havlak P."/>
            <person name="Kuo D.-H."/>
            <person name="Larsson T."/>
            <person name="Lv J."/>
            <person name="Arendt D."/>
            <person name="Savage R."/>
            <person name="Osoegawa K."/>
            <person name="de Jong P."/>
            <person name="Lindberg D.R."/>
            <person name="Seaver E.C."/>
            <person name="Weisblat D.A."/>
            <person name="Putnam N.H."/>
            <person name="Grigoriev I.V."/>
            <person name="Rokhsar D.S."/>
        </authorList>
    </citation>
    <scope>NUCLEOTIDE SEQUENCE</scope>
    <source>
        <strain evidence="7">I ESC-2004</strain>
    </source>
</reference>
<keyword evidence="2" id="KW-0812">Transmembrane</keyword>
<dbReference type="PROSITE" id="PS00022">
    <property type="entry name" value="EGF_1"/>
    <property type="match status" value="1"/>
</dbReference>
<evidence type="ECO:0000256" key="3">
    <source>
        <dbReference type="SAM" id="SignalP"/>
    </source>
</evidence>
<keyword evidence="1" id="KW-1015">Disulfide bond</keyword>
<feature type="signal peptide" evidence="3">
    <location>
        <begin position="1"/>
        <end position="24"/>
    </location>
</feature>
<dbReference type="InterPro" id="IPR000742">
    <property type="entry name" value="EGF"/>
</dbReference>
<keyword evidence="2" id="KW-1133">Transmembrane helix</keyword>
<sequence>MRRSLSAATPSWGLLLALTSTVVSIDPSDSVSTTQPSLWKLLCSSNVCRNGECYVIGNQPKCVCDDLFTGDRCQYVNLKSVDTVTIGCTVIFQWKRPPRLRGYSFVYFRLDSTDHVLYKNGIYMKDNDRSTLVGKLDRQNADYRVCLEDEYTADLVVRTKALDNLNNCVVVRTEPDYHTLVAYIFAAMLGCVVVILIYYQRDKLELLFFSKPMFLYTKPKPEEEEEQQN</sequence>
<dbReference type="Proteomes" id="UP000014760">
    <property type="component" value="Unassembled WGS sequence"/>
</dbReference>
<evidence type="ECO:0000313" key="7">
    <source>
        <dbReference type="Proteomes" id="UP000014760"/>
    </source>
</evidence>
<protein>
    <recommendedName>
        <fullName evidence="4">EGF-like domain-containing protein</fullName>
    </recommendedName>
</protein>
<organism evidence="5">
    <name type="scientific">Capitella teleta</name>
    <name type="common">Polychaete worm</name>
    <dbReference type="NCBI Taxonomy" id="283909"/>
    <lineage>
        <taxon>Eukaryota</taxon>
        <taxon>Metazoa</taxon>
        <taxon>Spiralia</taxon>
        <taxon>Lophotrochozoa</taxon>
        <taxon>Annelida</taxon>
        <taxon>Polychaeta</taxon>
        <taxon>Sedentaria</taxon>
        <taxon>Scolecida</taxon>
        <taxon>Capitellidae</taxon>
        <taxon>Capitella</taxon>
    </lineage>
</organism>
<proteinExistence type="predicted"/>